<dbReference type="RefSeq" id="WP_076712684.1">
    <property type="nucleotide sequence ID" value="NZ_MOEN01000008.1"/>
</dbReference>
<dbReference type="STRING" id="1914305.BLW93_03260"/>
<reference evidence="5 6" key="1">
    <citation type="submission" date="2016-10" db="EMBL/GenBank/DDBJ databases">
        <title>Genome sequence of a sulfur-reducing bacterium Desulfurobacterium indicum K6013.</title>
        <authorList>
            <person name="Cao J."/>
            <person name="Shao Z."/>
            <person name="Alain K."/>
            <person name="Jebbar M."/>
        </authorList>
    </citation>
    <scope>NUCLEOTIDE SEQUENCE [LARGE SCALE GENOMIC DNA]</scope>
    <source>
        <strain evidence="5 6">K6013</strain>
    </source>
</reference>
<dbReference type="Gene3D" id="2.40.30.10">
    <property type="entry name" value="Translation factors"/>
    <property type="match status" value="1"/>
</dbReference>
<keyword evidence="2" id="KW-0378">Hydrolase</keyword>
<dbReference type="InterPro" id="IPR051454">
    <property type="entry name" value="RNA/ubiquinone_mod_enzymes"/>
</dbReference>
<dbReference type="InterPro" id="IPR001539">
    <property type="entry name" value="Peptidase_U32"/>
</dbReference>
<dbReference type="EMBL" id="MOEN01000008">
    <property type="protein sequence ID" value="OMH40821.1"/>
    <property type="molecule type" value="Genomic_DNA"/>
</dbReference>
<dbReference type="Pfam" id="PF16325">
    <property type="entry name" value="Peptidase_U32_C"/>
    <property type="match status" value="1"/>
</dbReference>
<dbReference type="PANTHER" id="PTHR30217:SF6">
    <property type="entry name" value="TRNA HYDROXYLATION PROTEIN P"/>
    <property type="match status" value="1"/>
</dbReference>
<comment type="similarity">
    <text evidence="3">Belongs to the peptidase U32 family.</text>
</comment>
<protein>
    <submittedName>
        <fullName evidence="5">Peptidase U32</fullName>
    </submittedName>
</protein>
<dbReference type="Pfam" id="PF01136">
    <property type="entry name" value="Peptidase_U32"/>
    <property type="match status" value="1"/>
</dbReference>
<evidence type="ECO:0000313" key="6">
    <source>
        <dbReference type="Proteomes" id="UP000187408"/>
    </source>
</evidence>
<dbReference type="Proteomes" id="UP000187408">
    <property type="component" value="Unassembled WGS sequence"/>
</dbReference>
<feature type="domain" description="Peptidase family U32 C-terminal" evidence="4">
    <location>
        <begin position="330"/>
        <end position="392"/>
    </location>
</feature>
<dbReference type="InterPro" id="IPR032525">
    <property type="entry name" value="Peptidase_U32_C"/>
</dbReference>
<name>A0A1R1MLY7_9BACT</name>
<dbReference type="PROSITE" id="PS01276">
    <property type="entry name" value="PEPTIDASE_U32"/>
    <property type="match status" value="1"/>
</dbReference>
<dbReference type="AlphaFoldDB" id="A0A1R1MLY7"/>
<keyword evidence="6" id="KW-1185">Reference proteome</keyword>
<evidence type="ECO:0000256" key="2">
    <source>
        <dbReference type="ARBA" id="ARBA00022801"/>
    </source>
</evidence>
<proteinExistence type="inferred from homology"/>
<evidence type="ECO:0000256" key="1">
    <source>
        <dbReference type="ARBA" id="ARBA00022670"/>
    </source>
</evidence>
<accession>A0A1R1MLY7</accession>
<organism evidence="5 6">
    <name type="scientific">Desulfurobacterium indicum</name>
    <dbReference type="NCBI Taxonomy" id="1914305"/>
    <lineage>
        <taxon>Bacteria</taxon>
        <taxon>Pseudomonadati</taxon>
        <taxon>Aquificota</taxon>
        <taxon>Aquificia</taxon>
        <taxon>Desulfurobacteriales</taxon>
        <taxon>Desulfurobacteriaceae</taxon>
        <taxon>Desulfurobacterium</taxon>
    </lineage>
</organism>
<evidence type="ECO:0000313" key="5">
    <source>
        <dbReference type="EMBL" id="OMH40821.1"/>
    </source>
</evidence>
<evidence type="ECO:0000259" key="4">
    <source>
        <dbReference type="Pfam" id="PF16325"/>
    </source>
</evidence>
<dbReference type="GO" id="GO:0006508">
    <property type="term" value="P:proteolysis"/>
    <property type="evidence" value="ECO:0007669"/>
    <property type="project" value="UniProtKB-KW"/>
</dbReference>
<comment type="caution">
    <text evidence="5">The sequence shown here is derived from an EMBL/GenBank/DDBJ whole genome shotgun (WGS) entry which is preliminary data.</text>
</comment>
<dbReference type="GO" id="GO:0008233">
    <property type="term" value="F:peptidase activity"/>
    <property type="evidence" value="ECO:0007669"/>
    <property type="project" value="UniProtKB-KW"/>
</dbReference>
<sequence>MELLSPAGTLEKLKVAVNFGADAVYAGVKKFSLRERAGNFTIEELKEGIDYAHSKGKKVYVTLNAFLKNHEIENFKKTVDAVAKLNPDGFIVADIGALSIIKDRTDIPIHISTQANVTNIVTVKAYKNLGASRIVLARELSLKEIAEIKKAVSNMEIEVFVHGAMCMAYSGRCLLSNYLTKRDPNRGSCAQSCRWKYYVVEEKREGELYPIEEDHHGTYIFNSKDLCALPLLDKLYEIGVNSVKIEGRVKSVYYVAVTTAIYRRAIDLIKNNPESFKTELPKLLEELDKVSHRPYTTGFLQQEKELQYYPTSSYIRKYKFLAIYKNNFWKVKNPFNIGDKVELFSKDGKSIKATIKKIVKNGEKQIHTAHTNYNVDIEFIPHLKPENYDIIRKEIT</sequence>
<dbReference type="PANTHER" id="PTHR30217">
    <property type="entry name" value="PEPTIDASE U32 FAMILY"/>
    <property type="match status" value="1"/>
</dbReference>
<gene>
    <name evidence="5" type="ORF">BLW93_03260</name>
</gene>
<keyword evidence="1" id="KW-0645">Protease</keyword>
<evidence type="ECO:0000256" key="3">
    <source>
        <dbReference type="ARBA" id="ARBA00038374"/>
    </source>
</evidence>
<dbReference type="OrthoDB" id="9807498at2"/>